<name>A0A3L8P3J5_9ACTN</name>
<dbReference type="InterPro" id="IPR036388">
    <property type="entry name" value="WH-like_DNA-bd_sf"/>
</dbReference>
<dbReference type="OrthoDB" id="1683430at2"/>
<dbReference type="RefSeq" id="WP_121805357.1">
    <property type="nucleotide sequence ID" value="NZ_RDBE01000006.1"/>
</dbReference>
<evidence type="ECO:0000313" key="3">
    <source>
        <dbReference type="EMBL" id="RLV49592.1"/>
    </source>
</evidence>
<evidence type="ECO:0000313" key="4">
    <source>
        <dbReference type="Proteomes" id="UP000281708"/>
    </source>
</evidence>
<dbReference type="Proteomes" id="UP000281708">
    <property type="component" value="Unassembled WGS sequence"/>
</dbReference>
<keyword evidence="4" id="KW-1185">Reference proteome</keyword>
<feature type="region of interest" description="Disordered" evidence="1">
    <location>
        <begin position="22"/>
        <end position="71"/>
    </location>
</feature>
<dbReference type="PANTHER" id="PTHR43252:SF2">
    <property type="entry name" value="TRANSCRIPTION REGULATOR, PADR-LIKE FAMILY"/>
    <property type="match status" value="1"/>
</dbReference>
<proteinExistence type="predicted"/>
<protein>
    <submittedName>
        <fullName evidence="3">PadR family transcriptional regulator</fullName>
    </submittedName>
</protein>
<dbReference type="Pfam" id="PF03551">
    <property type="entry name" value="PadR"/>
    <property type="match status" value="1"/>
</dbReference>
<dbReference type="PANTHER" id="PTHR43252">
    <property type="entry name" value="TRANSCRIPTIONAL REGULATOR YQJI"/>
    <property type="match status" value="1"/>
</dbReference>
<dbReference type="AlphaFoldDB" id="A0A3L8P3J5"/>
<evidence type="ECO:0000256" key="1">
    <source>
        <dbReference type="SAM" id="MobiDB-lite"/>
    </source>
</evidence>
<dbReference type="Gene3D" id="1.10.10.10">
    <property type="entry name" value="Winged helix-like DNA-binding domain superfamily/Winged helix DNA-binding domain"/>
    <property type="match status" value="1"/>
</dbReference>
<dbReference type="InterPro" id="IPR005149">
    <property type="entry name" value="Tscrpt_reg_PadR_N"/>
</dbReference>
<dbReference type="EMBL" id="RDBE01000006">
    <property type="protein sequence ID" value="RLV49592.1"/>
    <property type="molecule type" value="Genomic_DNA"/>
</dbReference>
<dbReference type="InterPro" id="IPR036390">
    <property type="entry name" value="WH_DNA-bd_sf"/>
</dbReference>
<feature type="domain" description="Transcription regulator PadR N-terminal" evidence="2">
    <location>
        <begin position="90"/>
        <end position="151"/>
    </location>
</feature>
<sequence>MGRHHFTQQYTQDELAEFARRRNRGGFGPGPGFGGPPWLAEMFNQGGRGRGRHGFGGPGGPGGRGPRARRGDVRAAILDVLAEDRGENATPLNGYAVIQRIAERTEGVWKPSPGSVYPTVSQLEDEELVVQREDGSRKTLHLTDAGRAYVAEHPEEMAAVWAPFAEEQAEDGSADLKKVIGQTMAAVWQLASTGTTAQVEQAAEVLAETRRKLYTILAEGDPQ</sequence>
<feature type="compositionally biased region" description="Gly residues" evidence="1">
    <location>
        <begin position="25"/>
        <end position="35"/>
    </location>
</feature>
<organism evidence="3 4">
    <name type="scientific">Nocardioides mangrovicus</name>
    <dbReference type="NCBI Taxonomy" id="2478913"/>
    <lineage>
        <taxon>Bacteria</taxon>
        <taxon>Bacillati</taxon>
        <taxon>Actinomycetota</taxon>
        <taxon>Actinomycetes</taxon>
        <taxon>Propionibacteriales</taxon>
        <taxon>Nocardioidaceae</taxon>
        <taxon>Nocardioides</taxon>
    </lineage>
</organism>
<feature type="compositionally biased region" description="Gly residues" evidence="1">
    <location>
        <begin position="54"/>
        <end position="65"/>
    </location>
</feature>
<gene>
    <name evidence="3" type="ORF">D9V37_06615</name>
</gene>
<comment type="caution">
    <text evidence="3">The sequence shown here is derived from an EMBL/GenBank/DDBJ whole genome shotgun (WGS) entry which is preliminary data.</text>
</comment>
<evidence type="ECO:0000259" key="2">
    <source>
        <dbReference type="Pfam" id="PF03551"/>
    </source>
</evidence>
<dbReference type="SUPFAM" id="SSF46785">
    <property type="entry name" value="Winged helix' DNA-binding domain"/>
    <property type="match status" value="1"/>
</dbReference>
<reference evidence="3 4" key="1">
    <citation type="submission" date="2018-10" db="EMBL/GenBank/DDBJ databases">
        <title>Marmoricola sp. 4Q3S-7 whole genome shotgun sequence.</title>
        <authorList>
            <person name="Li F."/>
        </authorList>
    </citation>
    <scope>NUCLEOTIDE SEQUENCE [LARGE SCALE GENOMIC DNA]</scope>
    <source>
        <strain evidence="3 4">4Q3S-7</strain>
    </source>
</reference>
<accession>A0A3L8P3J5</accession>